<keyword evidence="5 6" id="KW-0472">Membrane</keyword>
<keyword evidence="4 6" id="KW-1133">Transmembrane helix</keyword>
<dbReference type="PANTHER" id="PTHR30093:SF44">
    <property type="entry name" value="TYPE II SECRETION SYSTEM CORE PROTEIN G"/>
    <property type="match status" value="1"/>
</dbReference>
<dbReference type="InterPro" id="IPR045584">
    <property type="entry name" value="Pilin-like"/>
</dbReference>
<name>A0A1F7X5E4_9BACT</name>
<proteinExistence type="predicted"/>
<protein>
    <recommendedName>
        <fullName evidence="9">Type II secretion system protein GspG C-terminal domain-containing protein</fullName>
    </recommendedName>
</protein>
<organism evidence="7 8">
    <name type="scientific">Candidatus Woesebacteria bacterium RBG_13_46_13</name>
    <dbReference type="NCBI Taxonomy" id="1802479"/>
    <lineage>
        <taxon>Bacteria</taxon>
        <taxon>Candidatus Woeseibacteriota</taxon>
    </lineage>
</organism>
<comment type="subcellular location">
    <subcellularLocation>
        <location evidence="1">Membrane</location>
        <topology evidence="1">Single-pass membrane protein</topology>
    </subcellularLocation>
</comment>
<dbReference type="AlphaFoldDB" id="A0A1F7X5E4"/>
<keyword evidence="2" id="KW-0488">Methylation</keyword>
<reference evidence="7 8" key="1">
    <citation type="journal article" date="2016" name="Nat. Commun.">
        <title>Thousands of microbial genomes shed light on interconnected biogeochemical processes in an aquifer system.</title>
        <authorList>
            <person name="Anantharaman K."/>
            <person name="Brown C.T."/>
            <person name="Hug L.A."/>
            <person name="Sharon I."/>
            <person name="Castelle C.J."/>
            <person name="Probst A.J."/>
            <person name="Thomas B.C."/>
            <person name="Singh A."/>
            <person name="Wilkins M.J."/>
            <person name="Karaoz U."/>
            <person name="Brodie E.L."/>
            <person name="Williams K.H."/>
            <person name="Hubbard S.S."/>
            <person name="Banfield J.F."/>
        </authorList>
    </citation>
    <scope>NUCLEOTIDE SEQUENCE [LARGE SCALE GENOMIC DNA]</scope>
</reference>
<dbReference type="PROSITE" id="PS00409">
    <property type="entry name" value="PROKAR_NTER_METHYL"/>
    <property type="match status" value="1"/>
</dbReference>
<dbReference type="InterPro" id="IPR012902">
    <property type="entry name" value="N_methyl_site"/>
</dbReference>
<feature type="transmembrane region" description="Helical" evidence="6">
    <location>
        <begin position="12"/>
        <end position="33"/>
    </location>
</feature>
<keyword evidence="3 6" id="KW-0812">Transmembrane</keyword>
<evidence type="ECO:0000256" key="4">
    <source>
        <dbReference type="ARBA" id="ARBA00022989"/>
    </source>
</evidence>
<dbReference type="STRING" id="1802479.A2Y68_03150"/>
<gene>
    <name evidence="7" type="ORF">A2Y68_03150</name>
</gene>
<evidence type="ECO:0000256" key="1">
    <source>
        <dbReference type="ARBA" id="ARBA00004167"/>
    </source>
</evidence>
<sequence length="162" mass="17298">MKKIKLNKGFTLVELLVVISIIGILAAIALVSFTSSQKQARDTARKSDIKQYQLALEGNANKTGGLYPQRPDGGGVVAWTTLCTDLALTTCPQDLRYTKDATFVYQYQSDGTVSDGTAVGTKYVLWAKLENISPTNYWIVCSNGKSGQSASGVPPSGGTCPI</sequence>
<evidence type="ECO:0008006" key="9">
    <source>
        <dbReference type="Google" id="ProtNLM"/>
    </source>
</evidence>
<dbReference type="GO" id="GO:0016020">
    <property type="term" value="C:membrane"/>
    <property type="evidence" value="ECO:0007669"/>
    <property type="project" value="UniProtKB-SubCell"/>
</dbReference>
<comment type="caution">
    <text evidence="7">The sequence shown here is derived from an EMBL/GenBank/DDBJ whole genome shotgun (WGS) entry which is preliminary data.</text>
</comment>
<evidence type="ECO:0000256" key="5">
    <source>
        <dbReference type="ARBA" id="ARBA00023136"/>
    </source>
</evidence>
<evidence type="ECO:0000313" key="7">
    <source>
        <dbReference type="EMBL" id="OGM09608.1"/>
    </source>
</evidence>
<dbReference type="NCBIfam" id="TIGR02532">
    <property type="entry name" value="IV_pilin_GFxxxE"/>
    <property type="match status" value="1"/>
</dbReference>
<dbReference type="EMBL" id="MGFR01000003">
    <property type="protein sequence ID" value="OGM09608.1"/>
    <property type="molecule type" value="Genomic_DNA"/>
</dbReference>
<evidence type="ECO:0000313" key="8">
    <source>
        <dbReference type="Proteomes" id="UP000176778"/>
    </source>
</evidence>
<dbReference type="Gene3D" id="3.30.700.10">
    <property type="entry name" value="Glycoprotein, Type 4 Pilin"/>
    <property type="match status" value="1"/>
</dbReference>
<accession>A0A1F7X5E4</accession>
<dbReference type="Pfam" id="PF07963">
    <property type="entry name" value="N_methyl"/>
    <property type="match status" value="1"/>
</dbReference>
<evidence type="ECO:0000256" key="6">
    <source>
        <dbReference type="SAM" id="Phobius"/>
    </source>
</evidence>
<dbReference type="Proteomes" id="UP000176778">
    <property type="component" value="Unassembled WGS sequence"/>
</dbReference>
<dbReference type="SUPFAM" id="SSF54523">
    <property type="entry name" value="Pili subunits"/>
    <property type="match status" value="1"/>
</dbReference>
<evidence type="ECO:0000256" key="2">
    <source>
        <dbReference type="ARBA" id="ARBA00022481"/>
    </source>
</evidence>
<evidence type="ECO:0000256" key="3">
    <source>
        <dbReference type="ARBA" id="ARBA00022692"/>
    </source>
</evidence>
<dbReference type="PANTHER" id="PTHR30093">
    <property type="entry name" value="GENERAL SECRETION PATHWAY PROTEIN G"/>
    <property type="match status" value="1"/>
</dbReference>